<dbReference type="AlphaFoldDB" id="A0AAU9RIB1"/>
<name>A0AAU9RIB1_THLAR</name>
<dbReference type="InterPro" id="IPR015300">
    <property type="entry name" value="DNA-bd_pseudobarrel_sf"/>
</dbReference>
<feature type="compositionally biased region" description="Basic and acidic residues" evidence="6">
    <location>
        <begin position="177"/>
        <end position="188"/>
    </location>
</feature>
<reference evidence="8 9" key="1">
    <citation type="submission" date="2022-03" db="EMBL/GenBank/DDBJ databases">
        <authorList>
            <person name="Nunn A."/>
            <person name="Chopra R."/>
            <person name="Nunn A."/>
            <person name="Contreras Garrido A."/>
        </authorList>
    </citation>
    <scope>NUCLEOTIDE SEQUENCE [LARGE SCALE GENOMIC DNA]</scope>
</reference>
<keyword evidence="5" id="KW-0539">Nucleus</keyword>
<dbReference type="InterPro" id="IPR003340">
    <property type="entry name" value="B3_DNA-bd"/>
</dbReference>
<keyword evidence="9" id="KW-1185">Reference proteome</keyword>
<protein>
    <recommendedName>
        <fullName evidence="7">TF-B3 domain-containing protein</fullName>
    </recommendedName>
</protein>
<evidence type="ECO:0000256" key="3">
    <source>
        <dbReference type="ARBA" id="ARBA00023125"/>
    </source>
</evidence>
<evidence type="ECO:0000256" key="1">
    <source>
        <dbReference type="ARBA" id="ARBA00004123"/>
    </source>
</evidence>
<organism evidence="8 9">
    <name type="scientific">Thlaspi arvense</name>
    <name type="common">Field penny-cress</name>
    <dbReference type="NCBI Taxonomy" id="13288"/>
    <lineage>
        <taxon>Eukaryota</taxon>
        <taxon>Viridiplantae</taxon>
        <taxon>Streptophyta</taxon>
        <taxon>Embryophyta</taxon>
        <taxon>Tracheophyta</taxon>
        <taxon>Spermatophyta</taxon>
        <taxon>Magnoliopsida</taxon>
        <taxon>eudicotyledons</taxon>
        <taxon>Gunneridae</taxon>
        <taxon>Pentapetalae</taxon>
        <taxon>rosids</taxon>
        <taxon>malvids</taxon>
        <taxon>Brassicales</taxon>
        <taxon>Brassicaceae</taxon>
        <taxon>Thlaspideae</taxon>
        <taxon>Thlaspi</taxon>
    </lineage>
</organism>
<dbReference type="GO" id="GO:0005634">
    <property type="term" value="C:nucleus"/>
    <property type="evidence" value="ECO:0007669"/>
    <property type="project" value="UniProtKB-SubCell"/>
</dbReference>
<dbReference type="PANTHER" id="PTHR31920">
    <property type="entry name" value="B3 DOMAIN-CONTAINING"/>
    <property type="match status" value="1"/>
</dbReference>
<accession>A0AAU9RIB1</accession>
<feature type="domain" description="TF-B3" evidence="7">
    <location>
        <begin position="19"/>
        <end position="124"/>
    </location>
</feature>
<dbReference type="PROSITE" id="PS50863">
    <property type="entry name" value="B3"/>
    <property type="match status" value="2"/>
</dbReference>
<dbReference type="Proteomes" id="UP000836841">
    <property type="component" value="Chromosome 2"/>
</dbReference>
<evidence type="ECO:0000313" key="9">
    <source>
        <dbReference type="Proteomes" id="UP000836841"/>
    </source>
</evidence>
<feature type="domain" description="TF-B3" evidence="7">
    <location>
        <begin position="247"/>
        <end position="346"/>
    </location>
</feature>
<dbReference type="PANTHER" id="PTHR31920:SF135">
    <property type="entry name" value="B3 DOMAIN-CONTAINING PROTEIN OS03G0621600-RELATED"/>
    <property type="match status" value="1"/>
</dbReference>
<feature type="region of interest" description="Disordered" evidence="6">
    <location>
        <begin position="177"/>
        <end position="203"/>
    </location>
</feature>
<evidence type="ECO:0000256" key="2">
    <source>
        <dbReference type="ARBA" id="ARBA00023015"/>
    </source>
</evidence>
<evidence type="ECO:0000256" key="5">
    <source>
        <dbReference type="ARBA" id="ARBA00023242"/>
    </source>
</evidence>
<proteinExistence type="predicted"/>
<dbReference type="EMBL" id="OU466858">
    <property type="protein sequence ID" value="CAH2043161.1"/>
    <property type="molecule type" value="Genomic_DNA"/>
</dbReference>
<evidence type="ECO:0000313" key="8">
    <source>
        <dbReference type="EMBL" id="CAH2043161.1"/>
    </source>
</evidence>
<dbReference type="SUPFAM" id="SSF101936">
    <property type="entry name" value="DNA-binding pseudobarrel domain"/>
    <property type="match status" value="2"/>
</dbReference>
<comment type="subcellular location">
    <subcellularLocation>
        <location evidence="1">Nucleus</location>
    </subcellularLocation>
</comment>
<evidence type="ECO:0000256" key="4">
    <source>
        <dbReference type="ARBA" id="ARBA00023163"/>
    </source>
</evidence>
<dbReference type="Pfam" id="PF02362">
    <property type="entry name" value="B3"/>
    <property type="match status" value="2"/>
</dbReference>
<sequence length="361" mass="41589">MVETGEKVSSPPSNVRKDLEFFKVFLPEFSSHELEIPPAFIDILKKPLPNHLLLIDEIGRLWGVETKAEERVRLAAVSRETVRVVVFKRGWEKFANDQSLEFGDFLVFRYDGDSRFSVTIFAKDGCKKDLGLVTTTGLPRVSVAKEPVVADPAKISTKPERRQGCCGERVNQTWKRDSVKEKPIRTESEDVSTIKTEPDDESTIKTESEQWINSRRKVYRARDPCGVSWFTHKKLRGFEESVIKPKNPHFVRNITDISLRQMEIPTAFLKDNGIDMEEDIELCDENGKKWPLKIVNRNRRLTFSQDSWLCFCESHELKKTCKCIFEFIVRSNGKCNDIQVRIVRGSLLTTVTKRSYQVLAV</sequence>
<gene>
    <name evidence="8" type="ORF">TAV2_LOCUS6110</name>
</gene>
<dbReference type="GO" id="GO:0003677">
    <property type="term" value="F:DNA binding"/>
    <property type="evidence" value="ECO:0007669"/>
    <property type="project" value="UniProtKB-KW"/>
</dbReference>
<evidence type="ECO:0000259" key="7">
    <source>
        <dbReference type="PROSITE" id="PS50863"/>
    </source>
</evidence>
<keyword evidence="3" id="KW-0238">DNA-binding</keyword>
<dbReference type="CDD" id="cd10017">
    <property type="entry name" value="B3_DNA"/>
    <property type="match status" value="2"/>
</dbReference>
<dbReference type="InterPro" id="IPR050655">
    <property type="entry name" value="Plant_B3_domain"/>
</dbReference>
<keyword evidence="2" id="KW-0805">Transcription regulation</keyword>
<evidence type="ECO:0000256" key="6">
    <source>
        <dbReference type="SAM" id="MobiDB-lite"/>
    </source>
</evidence>
<dbReference type="SMART" id="SM01019">
    <property type="entry name" value="B3"/>
    <property type="match status" value="2"/>
</dbReference>
<dbReference type="Gene3D" id="2.40.330.10">
    <property type="entry name" value="DNA-binding pseudobarrel domain"/>
    <property type="match status" value="2"/>
</dbReference>
<keyword evidence="4" id="KW-0804">Transcription</keyword>